<gene>
    <name evidence="6" type="ORF">EV192_106721</name>
</gene>
<feature type="domain" description="HTH tetR-type" evidence="5">
    <location>
        <begin position="16"/>
        <end position="76"/>
    </location>
</feature>
<keyword evidence="3" id="KW-0804">Transcription</keyword>
<evidence type="ECO:0000313" key="6">
    <source>
        <dbReference type="EMBL" id="TCO57244.1"/>
    </source>
</evidence>
<dbReference type="PANTHER" id="PTHR30055:SF234">
    <property type="entry name" value="HTH-TYPE TRANSCRIPTIONAL REGULATOR BETI"/>
    <property type="match status" value="1"/>
</dbReference>
<dbReference type="InterPro" id="IPR050109">
    <property type="entry name" value="HTH-type_TetR-like_transc_reg"/>
</dbReference>
<dbReference type="OrthoDB" id="6077212at2"/>
<reference evidence="6 7" key="1">
    <citation type="submission" date="2019-03" db="EMBL/GenBank/DDBJ databases">
        <title>Genomic Encyclopedia of Type Strains, Phase IV (KMG-IV): sequencing the most valuable type-strain genomes for metagenomic binning, comparative biology and taxonomic classification.</title>
        <authorList>
            <person name="Goeker M."/>
        </authorList>
    </citation>
    <scope>NUCLEOTIDE SEQUENCE [LARGE SCALE GENOMIC DNA]</scope>
    <source>
        <strain evidence="6 7">DSM 45934</strain>
    </source>
</reference>
<comment type="caution">
    <text evidence="6">The sequence shown here is derived from an EMBL/GenBank/DDBJ whole genome shotgun (WGS) entry which is preliminary data.</text>
</comment>
<dbReference type="GO" id="GO:0000976">
    <property type="term" value="F:transcription cis-regulatory region binding"/>
    <property type="evidence" value="ECO:0007669"/>
    <property type="project" value="TreeGrafter"/>
</dbReference>
<keyword evidence="1" id="KW-0805">Transcription regulation</keyword>
<keyword evidence="7" id="KW-1185">Reference proteome</keyword>
<dbReference type="Pfam" id="PF00440">
    <property type="entry name" value="TetR_N"/>
    <property type="match status" value="1"/>
</dbReference>
<dbReference type="GO" id="GO:0003700">
    <property type="term" value="F:DNA-binding transcription factor activity"/>
    <property type="evidence" value="ECO:0007669"/>
    <property type="project" value="TreeGrafter"/>
</dbReference>
<dbReference type="RefSeq" id="WP_132121125.1">
    <property type="nucleotide sequence ID" value="NZ_SLWS01000006.1"/>
</dbReference>
<proteinExistence type="predicted"/>
<evidence type="ECO:0000256" key="1">
    <source>
        <dbReference type="ARBA" id="ARBA00023015"/>
    </source>
</evidence>
<evidence type="ECO:0000256" key="3">
    <source>
        <dbReference type="ARBA" id="ARBA00023163"/>
    </source>
</evidence>
<dbReference type="Gene3D" id="1.10.357.10">
    <property type="entry name" value="Tetracycline Repressor, domain 2"/>
    <property type="match status" value="1"/>
</dbReference>
<dbReference type="PROSITE" id="PS50977">
    <property type="entry name" value="HTH_TETR_2"/>
    <property type="match status" value="1"/>
</dbReference>
<name>A0A4R2JE40_9PSEU</name>
<evidence type="ECO:0000313" key="7">
    <source>
        <dbReference type="Proteomes" id="UP000295680"/>
    </source>
</evidence>
<dbReference type="InterPro" id="IPR009057">
    <property type="entry name" value="Homeodomain-like_sf"/>
</dbReference>
<dbReference type="SUPFAM" id="SSF46689">
    <property type="entry name" value="Homeodomain-like"/>
    <property type="match status" value="1"/>
</dbReference>
<dbReference type="EMBL" id="SLWS01000006">
    <property type="protein sequence ID" value="TCO57244.1"/>
    <property type="molecule type" value="Genomic_DNA"/>
</dbReference>
<feature type="DNA-binding region" description="H-T-H motif" evidence="4">
    <location>
        <begin position="39"/>
        <end position="58"/>
    </location>
</feature>
<evidence type="ECO:0000256" key="4">
    <source>
        <dbReference type="PROSITE-ProRule" id="PRU00335"/>
    </source>
</evidence>
<dbReference type="AlphaFoldDB" id="A0A4R2JE40"/>
<dbReference type="PANTHER" id="PTHR30055">
    <property type="entry name" value="HTH-TYPE TRANSCRIPTIONAL REGULATOR RUTR"/>
    <property type="match status" value="1"/>
</dbReference>
<organism evidence="6 7">
    <name type="scientific">Actinocrispum wychmicini</name>
    <dbReference type="NCBI Taxonomy" id="1213861"/>
    <lineage>
        <taxon>Bacteria</taxon>
        <taxon>Bacillati</taxon>
        <taxon>Actinomycetota</taxon>
        <taxon>Actinomycetes</taxon>
        <taxon>Pseudonocardiales</taxon>
        <taxon>Pseudonocardiaceae</taxon>
        <taxon>Actinocrispum</taxon>
    </lineage>
</organism>
<keyword evidence="2 4" id="KW-0238">DNA-binding</keyword>
<protein>
    <submittedName>
        <fullName evidence="6">TetR family transcriptional regulator</fullName>
    </submittedName>
</protein>
<dbReference type="InterPro" id="IPR001647">
    <property type="entry name" value="HTH_TetR"/>
</dbReference>
<evidence type="ECO:0000259" key="5">
    <source>
        <dbReference type="PROSITE" id="PS50977"/>
    </source>
</evidence>
<evidence type="ECO:0000256" key="2">
    <source>
        <dbReference type="ARBA" id="ARBA00023125"/>
    </source>
</evidence>
<accession>A0A4R2JE40</accession>
<dbReference type="Proteomes" id="UP000295680">
    <property type="component" value="Unassembled WGS sequence"/>
</dbReference>
<sequence length="202" mass="22076">MSPRGYHSDKRQAAAEETRRRILETTRRIMAGKGIPQLTIDVVAAQADVSRQTVYNAFGSKSGLLEALCDYLGERGKIERIGQAFTAPDGTTAIARLVTAFYEFWATDRTVTRRLRGLATVDKDLDAVIKARTARQRLAVGGLLNRFPDLDASGREREHTVDLLCAVASFEMFDMLAGQTELAVAAAMALLSEQALVRGTGE</sequence>
<dbReference type="PRINTS" id="PR00455">
    <property type="entry name" value="HTHTETR"/>
</dbReference>